<feature type="compositionally biased region" description="Acidic residues" evidence="1">
    <location>
        <begin position="120"/>
        <end position="132"/>
    </location>
</feature>
<dbReference type="AlphaFoldDB" id="A0AAW1P4H9"/>
<evidence type="ECO:0000256" key="1">
    <source>
        <dbReference type="SAM" id="MobiDB-lite"/>
    </source>
</evidence>
<name>A0AAW1P4H9_9CHLO</name>
<organism evidence="2 3">
    <name type="scientific">Symbiochloris irregularis</name>
    <dbReference type="NCBI Taxonomy" id="706552"/>
    <lineage>
        <taxon>Eukaryota</taxon>
        <taxon>Viridiplantae</taxon>
        <taxon>Chlorophyta</taxon>
        <taxon>core chlorophytes</taxon>
        <taxon>Trebouxiophyceae</taxon>
        <taxon>Trebouxiales</taxon>
        <taxon>Trebouxiaceae</taxon>
        <taxon>Symbiochloris</taxon>
    </lineage>
</organism>
<feature type="compositionally biased region" description="Polar residues" evidence="1">
    <location>
        <begin position="45"/>
        <end position="57"/>
    </location>
</feature>
<dbReference type="EMBL" id="JALJOQ010000049">
    <property type="protein sequence ID" value="KAK9804621.1"/>
    <property type="molecule type" value="Genomic_DNA"/>
</dbReference>
<dbReference type="Proteomes" id="UP001465755">
    <property type="component" value="Unassembled WGS sequence"/>
</dbReference>
<gene>
    <name evidence="2" type="ORF">WJX73_009892</name>
</gene>
<accession>A0AAW1P4H9</accession>
<protein>
    <submittedName>
        <fullName evidence="2">Uncharacterized protein</fullName>
    </submittedName>
</protein>
<feature type="compositionally biased region" description="Polar residues" evidence="1">
    <location>
        <begin position="65"/>
        <end position="78"/>
    </location>
</feature>
<proteinExistence type="predicted"/>
<evidence type="ECO:0000313" key="2">
    <source>
        <dbReference type="EMBL" id="KAK9804621.1"/>
    </source>
</evidence>
<feature type="compositionally biased region" description="Acidic residues" evidence="1">
    <location>
        <begin position="80"/>
        <end position="89"/>
    </location>
</feature>
<evidence type="ECO:0000313" key="3">
    <source>
        <dbReference type="Proteomes" id="UP001465755"/>
    </source>
</evidence>
<sequence>MSKAREAEGKIKAGIGALRKRKSAQLPWLGTEDQLCRAVKRLQTDSRPTSAVTSQDPSGAGIPTCSAQGVQQPSSPSTLDLDEGDDASANDESAGLRGGMRALRLTRNGPFGARQHPSHDDEDESAGTDEVQEPLTPGREEAASPTQQTSLRSGRLGKRANSAASEDAASYELLYEEANALLKNLHFQRIKRIAATR</sequence>
<feature type="compositionally biased region" description="Basic and acidic residues" evidence="1">
    <location>
        <begin position="1"/>
        <end position="11"/>
    </location>
</feature>
<comment type="caution">
    <text evidence="2">The sequence shown here is derived from an EMBL/GenBank/DDBJ whole genome shotgun (WGS) entry which is preliminary data.</text>
</comment>
<feature type="region of interest" description="Disordered" evidence="1">
    <location>
        <begin position="1"/>
        <end position="167"/>
    </location>
</feature>
<keyword evidence="3" id="KW-1185">Reference proteome</keyword>
<reference evidence="2 3" key="1">
    <citation type="journal article" date="2024" name="Nat. Commun.">
        <title>Phylogenomics reveals the evolutionary origins of lichenization in chlorophyte algae.</title>
        <authorList>
            <person name="Puginier C."/>
            <person name="Libourel C."/>
            <person name="Otte J."/>
            <person name="Skaloud P."/>
            <person name="Haon M."/>
            <person name="Grisel S."/>
            <person name="Petersen M."/>
            <person name="Berrin J.G."/>
            <person name="Delaux P.M."/>
            <person name="Dal Grande F."/>
            <person name="Keller J."/>
        </authorList>
    </citation>
    <scope>NUCLEOTIDE SEQUENCE [LARGE SCALE GENOMIC DNA]</scope>
    <source>
        <strain evidence="2 3">SAG 2036</strain>
    </source>
</reference>